<proteinExistence type="predicted"/>
<dbReference type="RefSeq" id="WP_404675965.1">
    <property type="nucleotide sequence ID" value="NZ_JBJDOT010000024.1"/>
</dbReference>
<protein>
    <submittedName>
        <fullName evidence="2">DKNYY domain-containing protein</fullName>
    </submittedName>
</protein>
<dbReference type="EMBL" id="JBJDOT010000024">
    <property type="protein sequence ID" value="MFK3865440.1"/>
    <property type="molecule type" value="Genomic_DNA"/>
</dbReference>
<accession>A0ABW8L072</accession>
<dbReference type="InterPro" id="IPR027375">
    <property type="entry name" value="DKNYY"/>
</dbReference>
<evidence type="ECO:0000313" key="3">
    <source>
        <dbReference type="Proteomes" id="UP001620262"/>
    </source>
</evidence>
<comment type="caution">
    <text evidence="2">The sequence shown here is derived from an EMBL/GenBank/DDBJ whole genome shotgun (WGS) entry which is preliminary data.</text>
</comment>
<dbReference type="Proteomes" id="UP001620262">
    <property type="component" value="Unassembled WGS sequence"/>
</dbReference>
<sequence>MHLLLSIITTFALMAWPLMVMMSPMMLAAPGAMDNKAAVLSVMLFLLFPVGIFILFGLFGINYLGINSFLLAKISAVVVCIVFVVFGYSSLFINMIKGVPNSGYAVVNNTVYFSGTVISGADPDSFITYDSKDYENEHSTSLYASDNHSFYYFGKRVSDVDPRNIKGQLISHKLYWLNDTQVVLRNQIIEAANPRTFSNFDDNFPQWNYSETEGKYTVYYDDEILKAVDFDSFTPLFSGYAKDKNHIFYGENIIVPEADLQTFEILTTSYEFARDKSNIYYLSGNETSAINGLDPDSFEEIERNYIKDKSGVYHYSQSDGVQRIHDADVESFSVTDYDESTNSDALDKKHYYMRGEIVSSRSDF</sequence>
<evidence type="ECO:0000313" key="2">
    <source>
        <dbReference type="EMBL" id="MFK3865440.1"/>
    </source>
</evidence>
<evidence type="ECO:0000256" key="1">
    <source>
        <dbReference type="SAM" id="Phobius"/>
    </source>
</evidence>
<keyword evidence="1" id="KW-0472">Membrane</keyword>
<keyword evidence="3" id="KW-1185">Reference proteome</keyword>
<reference evidence="2 3" key="1">
    <citation type="submission" date="2024-11" db="EMBL/GenBank/DDBJ databases">
        <title>The Natural Products Discovery Center: Release of the First 8490 Sequenced Strains for Exploring Actinobacteria Biosynthetic Diversity.</title>
        <authorList>
            <person name="Kalkreuter E."/>
            <person name="Kautsar S.A."/>
            <person name="Yang D."/>
            <person name="Bader C.D."/>
            <person name="Teijaro C.N."/>
            <person name="Fluegel L."/>
            <person name="Davis C.M."/>
            <person name="Simpson J.R."/>
            <person name="Lauterbach L."/>
            <person name="Steele A.D."/>
            <person name="Gui C."/>
            <person name="Meng S."/>
            <person name="Li G."/>
            <person name="Viehrig K."/>
            <person name="Ye F."/>
            <person name="Su P."/>
            <person name="Kiefer A.F."/>
            <person name="Nichols A."/>
            <person name="Cepeda A.J."/>
            <person name="Yan W."/>
            <person name="Fan B."/>
            <person name="Jiang Y."/>
            <person name="Adhikari A."/>
            <person name="Zheng C.-J."/>
            <person name="Schuster L."/>
            <person name="Cowan T.M."/>
            <person name="Smanski M.J."/>
            <person name="Chevrette M.G."/>
            <person name="De Carvalho L.P.S."/>
            <person name="Shen B."/>
        </authorList>
    </citation>
    <scope>NUCLEOTIDE SEQUENCE [LARGE SCALE GENOMIC DNA]</scope>
    <source>
        <strain evidence="2 3">NPDC078403</strain>
    </source>
</reference>
<keyword evidence="1" id="KW-0812">Transmembrane</keyword>
<name>A0ABW8L072_9GAMM</name>
<feature type="transmembrane region" description="Helical" evidence="1">
    <location>
        <begin position="70"/>
        <end position="93"/>
    </location>
</feature>
<keyword evidence="1" id="KW-1133">Transmembrane helix</keyword>
<dbReference type="Pfam" id="PF13644">
    <property type="entry name" value="DKNYY"/>
    <property type="match status" value="1"/>
</dbReference>
<gene>
    <name evidence="2" type="ORF">ACI2JU_16400</name>
</gene>
<feature type="transmembrane region" description="Helical" evidence="1">
    <location>
        <begin position="38"/>
        <end position="58"/>
    </location>
</feature>
<organism evidence="2 3">
    <name type="scientific">Pseudoalteromonas rhizosphaerae</name>
    <dbReference type="NCBI Taxonomy" id="2518973"/>
    <lineage>
        <taxon>Bacteria</taxon>
        <taxon>Pseudomonadati</taxon>
        <taxon>Pseudomonadota</taxon>
        <taxon>Gammaproteobacteria</taxon>
        <taxon>Alteromonadales</taxon>
        <taxon>Pseudoalteromonadaceae</taxon>
        <taxon>Pseudoalteromonas</taxon>
    </lineage>
</organism>